<gene>
    <name evidence="2" type="ORF">Tci_928321</name>
</gene>
<name>A0A699X890_TANCI</name>
<dbReference type="AlphaFoldDB" id="A0A699X890"/>
<evidence type="ECO:0000313" key="2">
    <source>
        <dbReference type="EMBL" id="GFD56352.1"/>
    </source>
</evidence>
<feature type="non-terminal residue" evidence="2">
    <location>
        <position position="1"/>
    </location>
</feature>
<feature type="non-terminal residue" evidence="2">
    <location>
        <position position="90"/>
    </location>
</feature>
<accession>A0A699X890</accession>
<organism evidence="2">
    <name type="scientific">Tanacetum cinerariifolium</name>
    <name type="common">Dalmatian daisy</name>
    <name type="synonym">Chrysanthemum cinerariifolium</name>
    <dbReference type="NCBI Taxonomy" id="118510"/>
    <lineage>
        <taxon>Eukaryota</taxon>
        <taxon>Viridiplantae</taxon>
        <taxon>Streptophyta</taxon>
        <taxon>Embryophyta</taxon>
        <taxon>Tracheophyta</taxon>
        <taxon>Spermatophyta</taxon>
        <taxon>Magnoliopsida</taxon>
        <taxon>eudicotyledons</taxon>
        <taxon>Gunneridae</taxon>
        <taxon>Pentapetalae</taxon>
        <taxon>asterids</taxon>
        <taxon>campanulids</taxon>
        <taxon>Asterales</taxon>
        <taxon>Asteraceae</taxon>
        <taxon>Asteroideae</taxon>
        <taxon>Anthemideae</taxon>
        <taxon>Anthemidinae</taxon>
        <taxon>Tanacetum</taxon>
    </lineage>
</organism>
<sequence length="90" mass="9897">RFEVMAIETEKNAARKSTVIDENKGQDDLRQNLKKRGTSKDVVANLDQRVAGVETSMAELKNQAEGLEGLDSDLASMKEDFRVALNTLSG</sequence>
<keyword evidence="1" id="KW-0175">Coiled coil</keyword>
<comment type="caution">
    <text evidence="2">The sequence shown here is derived from an EMBL/GenBank/DDBJ whole genome shotgun (WGS) entry which is preliminary data.</text>
</comment>
<dbReference type="EMBL" id="BKCJ011828512">
    <property type="protein sequence ID" value="GFD56352.1"/>
    <property type="molecule type" value="Genomic_DNA"/>
</dbReference>
<evidence type="ECO:0000256" key="1">
    <source>
        <dbReference type="SAM" id="Coils"/>
    </source>
</evidence>
<proteinExistence type="predicted"/>
<reference evidence="2" key="1">
    <citation type="journal article" date="2019" name="Sci. Rep.">
        <title>Draft genome of Tanacetum cinerariifolium, the natural source of mosquito coil.</title>
        <authorList>
            <person name="Yamashiro T."/>
            <person name="Shiraishi A."/>
            <person name="Satake H."/>
            <person name="Nakayama K."/>
        </authorList>
    </citation>
    <scope>NUCLEOTIDE SEQUENCE</scope>
</reference>
<feature type="coiled-coil region" evidence="1">
    <location>
        <begin position="43"/>
        <end position="70"/>
    </location>
</feature>
<protein>
    <submittedName>
        <fullName evidence="2">Uncharacterized protein</fullName>
    </submittedName>
</protein>